<evidence type="ECO:0000256" key="2">
    <source>
        <dbReference type="ARBA" id="ARBA00023186"/>
    </source>
</evidence>
<evidence type="ECO:0000256" key="1">
    <source>
        <dbReference type="ARBA" id="ARBA00022988"/>
    </source>
</evidence>
<sequence>MNTTIPMGMAISMSEPAAGAALSRLLTWLSPAFPVGAFTYSHGLEWAVEDGSVTSAATLTAWLSDILRHGAGRSDAILLAAAFRVAGDGRMEDLREIAALAYALQPSKERRLESGAQGRAFVTAIADTWGAPTLVDLAGRVAPDPVAYPVAVATAAADHRLPLAETAEAYLTAFVANLVSAAVRAVPLGQTEGQRAIRDLAPLISAVAADALAASPDNVGGACLRADIASMAHETQYTRLFRS</sequence>
<dbReference type="Gene3D" id="1.10.4190.10">
    <property type="entry name" value="Urease accessory protein UreF"/>
    <property type="match status" value="1"/>
</dbReference>
<dbReference type="GO" id="GO:0005737">
    <property type="term" value="C:cytoplasm"/>
    <property type="evidence" value="ECO:0007669"/>
    <property type="project" value="UniProtKB-SubCell"/>
</dbReference>
<comment type="subunit">
    <text evidence="3">UreD, UreF and UreG form a complex that acts as a GTP-hydrolysis-dependent molecular chaperone, activating the urease apoprotein by helping to assemble the nickel containing metallocenter of UreC. The UreE protein probably delivers the nickel.</text>
</comment>
<reference evidence="4 5" key="1">
    <citation type="submission" date="2017-08" db="EMBL/GenBank/DDBJ databases">
        <title>Pleomorphomonas carboxidotrophicus sp. nov., a new mesophilic hydrogenogenic carboxidotroph.</title>
        <authorList>
            <person name="Esquivel-Elizondo S."/>
            <person name="Krajmalnik-Brown R."/>
            <person name="Maldonado J."/>
        </authorList>
    </citation>
    <scope>NUCLEOTIDE SEQUENCE [LARGE SCALE GENOMIC DNA]</scope>
    <source>
        <strain evidence="4 5">SVCO-16</strain>
    </source>
</reference>
<evidence type="ECO:0000313" key="4">
    <source>
        <dbReference type="EMBL" id="PIO98383.1"/>
    </source>
</evidence>
<dbReference type="InterPro" id="IPR002639">
    <property type="entry name" value="UreF"/>
</dbReference>
<dbReference type="AlphaFoldDB" id="A0A2G9WUN5"/>
<dbReference type="PANTHER" id="PTHR33620">
    <property type="entry name" value="UREASE ACCESSORY PROTEIN F"/>
    <property type="match status" value="1"/>
</dbReference>
<dbReference type="Proteomes" id="UP000231070">
    <property type="component" value="Unassembled WGS sequence"/>
</dbReference>
<evidence type="ECO:0000313" key="5">
    <source>
        <dbReference type="Proteomes" id="UP000231070"/>
    </source>
</evidence>
<proteinExistence type="inferred from homology"/>
<comment type="subcellular location">
    <subcellularLocation>
        <location evidence="3">Cytoplasm</location>
    </subcellularLocation>
</comment>
<comment type="function">
    <text evidence="3">Required for maturation of urease via the functional incorporation of the urease nickel metallocenter.</text>
</comment>
<gene>
    <name evidence="3" type="primary">ureF</name>
    <name evidence="4" type="ORF">CJ014_15580</name>
</gene>
<keyword evidence="2 3" id="KW-0143">Chaperone</keyword>
<dbReference type="PANTHER" id="PTHR33620:SF1">
    <property type="entry name" value="UREASE ACCESSORY PROTEIN F"/>
    <property type="match status" value="1"/>
</dbReference>
<organism evidence="4 5">
    <name type="scientific">Pleomorphomonas carboxyditropha</name>
    <dbReference type="NCBI Taxonomy" id="2023338"/>
    <lineage>
        <taxon>Bacteria</taxon>
        <taxon>Pseudomonadati</taxon>
        <taxon>Pseudomonadota</taxon>
        <taxon>Alphaproteobacteria</taxon>
        <taxon>Hyphomicrobiales</taxon>
        <taxon>Pleomorphomonadaceae</taxon>
        <taxon>Pleomorphomonas</taxon>
    </lineage>
</organism>
<dbReference type="InterPro" id="IPR038277">
    <property type="entry name" value="UreF_sf"/>
</dbReference>
<comment type="similarity">
    <text evidence="3">Belongs to the UreF family.</text>
</comment>
<name>A0A2G9WUN5_9HYPH</name>
<comment type="caution">
    <text evidence="4">The sequence shown here is derived from an EMBL/GenBank/DDBJ whole genome shotgun (WGS) entry which is preliminary data.</text>
</comment>
<dbReference type="PIRSF" id="PIRSF009467">
    <property type="entry name" value="Ureas_acces_UreF"/>
    <property type="match status" value="1"/>
</dbReference>
<dbReference type="OrthoDB" id="9798772at2"/>
<keyword evidence="1 3" id="KW-0996">Nickel insertion</keyword>
<dbReference type="EMBL" id="NQVN01000010">
    <property type="protein sequence ID" value="PIO98383.1"/>
    <property type="molecule type" value="Genomic_DNA"/>
</dbReference>
<dbReference type="HAMAP" id="MF_01385">
    <property type="entry name" value="UreF"/>
    <property type="match status" value="1"/>
</dbReference>
<keyword evidence="5" id="KW-1185">Reference proteome</keyword>
<evidence type="ECO:0000256" key="3">
    <source>
        <dbReference type="HAMAP-Rule" id="MF_01385"/>
    </source>
</evidence>
<protein>
    <recommendedName>
        <fullName evidence="3">Urease accessory protein UreF</fullName>
    </recommendedName>
</protein>
<accession>A0A2G9WUN5</accession>
<dbReference type="Pfam" id="PF01730">
    <property type="entry name" value="UreF"/>
    <property type="match status" value="1"/>
</dbReference>
<dbReference type="GO" id="GO:0016151">
    <property type="term" value="F:nickel cation binding"/>
    <property type="evidence" value="ECO:0007669"/>
    <property type="project" value="UniProtKB-UniRule"/>
</dbReference>
<keyword evidence="3" id="KW-0963">Cytoplasm</keyword>